<dbReference type="PROSITE" id="PS51143">
    <property type="entry name" value="MT_A70"/>
    <property type="match status" value="1"/>
</dbReference>
<keyword evidence="6" id="KW-1185">Reference proteome</keyword>
<dbReference type="InterPro" id="IPR045123">
    <property type="entry name" value="METTL14-like"/>
</dbReference>
<dbReference type="Proteomes" id="UP000274822">
    <property type="component" value="Unassembled WGS sequence"/>
</dbReference>
<evidence type="ECO:0000256" key="1">
    <source>
        <dbReference type="ARBA" id="ARBA00004123"/>
    </source>
</evidence>
<dbReference type="PANTHER" id="PTHR13107:SF0">
    <property type="entry name" value="N6-ADENOSINE-METHYLTRANSFERASE NON-CATALYTIC SUBUNIT"/>
    <property type="match status" value="1"/>
</dbReference>
<dbReference type="GO" id="GO:0036396">
    <property type="term" value="C:RNA N6-methyladenosine methyltransferase complex"/>
    <property type="evidence" value="ECO:0007669"/>
    <property type="project" value="TreeGrafter"/>
</dbReference>
<feature type="compositionally biased region" description="Pro residues" evidence="4">
    <location>
        <begin position="503"/>
        <end position="516"/>
    </location>
</feature>
<dbReference type="PROSITE" id="PS51592">
    <property type="entry name" value="SAM_MTA70L_2"/>
    <property type="match status" value="1"/>
</dbReference>
<feature type="compositionally biased region" description="Low complexity" evidence="4">
    <location>
        <begin position="517"/>
        <end position="537"/>
    </location>
</feature>
<dbReference type="AlphaFoldDB" id="A0A433QYL9"/>
<proteinExistence type="inferred from homology"/>
<gene>
    <name evidence="5" type="ORF">BC938DRAFT_478122</name>
</gene>
<comment type="subcellular location">
    <subcellularLocation>
        <location evidence="1">Nucleus</location>
    </subcellularLocation>
</comment>
<evidence type="ECO:0000313" key="6">
    <source>
        <dbReference type="Proteomes" id="UP000274822"/>
    </source>
</evidence>
<comment type="similarity">
    <text evidence="3">Belongs to the MT-A70-like family.</text>
</comment>
<evidence type="ECO:0000256" key="4">
    <source>
        <dbReference type="SAM" id="MobiDB-lite"/>
    </source>
</evidence>
<name>A0A433QYL9_9FUNG</name>
<feature type="compositionally biased region" description="Polar residues" evidence="4">
    <location>
        <begin position="116"/>
        <end position="129"/>
    </location>
</feature>
<protein>
    <recommendedName>
        <fullName evidence="7">MT-A70-domain-containing protein</fullName>
    </recommendedName>
</protein>
<dbReference type="Pfam" id="PF05063">
    <property type="entry name" value="MT-A70"/>
    <property type="match status" value="2"/>
</dbReference>
<feature type="region of interest" description="Disordered" evidence="4">
    <location>
        <begin position="457"/>
        <end position="537"/>
    </location>
</feature>
<sequence>MAPPTDEADYLKHRQISALITDRQKRRSSKLQALPTAAGVNLRRTDGQSDGDDGARVKRRRTTGRSPPVAFTDVQIQSLRSGRLEETRIQEKKVADKDKEKDSSGATVDGEDEQSKTSIRNDYSQNFVDSGQRPHNYIRDSNLKERFDEYPKLKELTKLKNDLVDARSTPPAYLQADLRNFDLKSLQCKFDVILIDPPLEEYCRRSPLTAGKSRDYWSYEEIANLKIEDVAANPSFIWIWCGDSEGLDHGRQLLTKWGYRRCEDIVWIKTNRAWEVGLASMSFLGHIGRAYAIFLSPLTTKLPPFQFRGFRVIHHFQGSHFIETRSVLQHTKEHCLMGIKGTVRRSTDGHFIHCNVDTDVIISEEPSLGSQRKPEELYHIIEHFCLGRRRLELFGEDHNIRRGWLTIGNALSSSNFSAKTYNSYFSGDQNGYLLGSTPTIQSRTSLPLQINHVGPSLSISSSPLQEIEELRPKSPPPSKNAKNAPGGQGKNKGKSSAPQGSPMGPPPGPPGPPPMAMPMSIPPQMGMGMSPMGFRGW</sequence>
<dbReference type="PANTHER" id="PTHR13107">
    <property type="entry name" value="N6-ADENOSINE-METHYLTRANSFERASE NON-CATALYTIC SUBUNIT"/>
    <property type="match status" value="1"/>
</dbReference>
<dbReference type="SUPFAM" id="SSF53335">
    <property type="entry name" value="S-adenosyl-L-methionine-dependent methyltransferases"/>
    <property type="match status" value="1"/>
</dbReference>
<evidence type="ECO:0008006" key="7">
    <source>
        <dbReference type="Google" id="ProtNLM"/>
    </source>
</evidence>
<feature type="compositionally biased region" description="Basic and acidic residues" evidence="4">
    <location>
        <begin position="82"/>
        <end position="103"/>
    </location>
</feature>
<reference evidence="5 6" key="1">
    <citation type="journal article" date="2018" name="New Phytol.">
        <title>Phylogenomics of Endogonaceae and evolution of mycorrhizas within Mucoromycota.</title>
        <authorList>
            <person name="Chang Y."/>
            <person name="Desiro A."/>
            <person name="Na H."/>
            <person name="Sandor L."/>
            <person name="Lipzen A."/>
            <person name="Clum A."/>
            <person name="Barry K."/>
            <person name="Grigoriev I.V."/>
            <person name="Martin F.M."/>
            <person name="Stajich J.E."/>
            <person name="Smith M.E."/>
            <person name="Bonito G."/>
            <person name="Spatafora J.W."/>
        </authorList>
    </citation>
    <scope>NUCLEOTIDE SEQUENCE [LARGE SCALE GENOMIC DNA]</scope>
    <source>
        <strain evidence="5 6">AD002</strain>
    </source>
</reference>
<organism evidence="5 6">
    <name type="scientific">Jimgerdemannia flammicorona</name>
    <dbReference type="NCBI Taxonomy" id="994334"/>
    <lineage>
        <taxon>Eukaryota</taxon>
        <taxon>Fungi</taxon>
        <taxon>Fungi incertae sedis</taxon>
        <taxon>Mucoromycota</taxon>
        <taxon>Mucoromycotina</taxon>
        <taxon>Endogonomycetes</taxon>
        <taxon>Endogonales</taxon>
        <taxon>Endogonaceae</taxon>
        <taxon>Jimgerdemannia</taxon>
    </lineage>
</organism>
<accession>A0A433QYL9</accession>
<dbReference type="InterPro" id="IPR007757">
    <property type="entry name" value="MT-A70-like"/>
</dbReference>
<evidence type="ECO:0000256" key="2">
    <source>
        <dbReference type="ARBA" id="ARBA00023242"/>
    </source>
</evidence>
<dbReference type="GO" id="GO:0003729">
    <property type="term" value="F:mRNA binding"/>
    <property type="evidence" value="ECO:0007669"/>
    <property type="project" value="TreeGrafter"/>
</dbReference>
<evidence type="ECO:0000256" key="3">
    <source>
        <dbReference type="PROSITE-ProRule" id="PRU00489"/>
    </source>
</evidence>
<dbReference type="EMBL" id="RBNJ01000310">
    <property type="protein sequence ID" value="RUS34871.1"/>
    <property type="molecule type" value="Genomic_DNA"/>
</dbReference>
<keyword evidence="2" id="KW-0539">Nucleus</keyword>
<dbReference type="GO" id="GO:0005634">
    <property type="term" value="C:nucleus"/>
    <property type="evidence" value="ECO:0007669"/>
    <property type="project" value="UniProtKB-SubCell"/>
</dbReference>
<feature type="region of interest" description="Disordered" evidence="4">
    <location>
        <begin position="21"/>
        <end position="140"/>
    </location>
</feature>
<evidence type="ECO:0000313" key="5">
    <source>
        <dbReference type="EMBL" id="RUS34871.1"/>
    </source>
</evidence>
<comment type="caution">
    <text evidence="5">The sequence shown here is derived from an EMBL/GenBank/DDBJ whole genome shotgun (WGS) entry which is preliminary data.</text>
</comment>
<dbReference type="InterPro" id="IPR029063">
    <property type="entry name" value="SAM-dependent_MTases_sf"/>
</dbReference>